<dbReference type="InterPro" id="IPR012340">
    <property type="entry name" value="NA-bd_OB-fold"/>
</dbReference>
<dbReference type="NCBIfam" id="TIGR00575">
    <property type="entry name" value="dnlj"/>
    <property type="match status" value="1"/>
</dbReference>
<feature type="binding site" evidence="14">
    <location>
        <position position="423"/>
    </location>
    <ligand>
        <name>Zn(2+)</name>
        <dbReference type="ChEBI" id="CHEBI:29105"/>
    </ligand>
</feature>
<dbReference type="GO" id="GO:0006281">
    <property type="term" value="P:DNA repair"/>
    <property type="evidence" value="ECO:0007669"/>
    <property type="project" value="UniProtKB-KW"/>
</dbReference>
<dbReference type="AlphaFoldDB" id="A0A2M6YCS4"/>
<dbReference type="SUPFAM" id="SSF47781">
    <property type="entry name" value="RuvA domain 2-like"/>
    <property type="match status" value="1"/>
</dbReference>
<accession>A0A2M6YCS4</accession>
<dbReference type="Gene3D" id="3.40.50.10190">
    <property type="entry name" value="BRCT domain"/>
    <property type="match status" value="1"/>
</dbReference>
<feature type="binding site" evidence="14">
    <location>
        <position position="329"/>
    </location>
    <ligand>
        <name>NAD(+)</name>
        <dbReference type="ChEBI" id="CHEBI:57540"/>
    </ligand>
</feature>
<dbReference type="SUPFAM" id="SSF56091">
    <property type="entry name" value="DNA ligase/mRNA capping enzyme, catalytic domain"/>
    <property type="match status" value="1"/>
</dbReference>
<dbReference type="Pfam" id="PF03119">
    <property type="entry name" value="DNA_ligase_ZBD"/>
    <property type="match status" value="1"/>
</dbReference>
<dbReference type="InterPro" id="IPR013839">
    <property type="entry name" value="DNAligase_adenylation"/>
</dbReference>
<dbReference type="Gene3D" id="3.30.470.30">
    <property type="entry name" value="DNA ligase/mRNA capping enzyme"/>
    <property type="match status" value="1"/>
</dbReference>
<feature type="binding site" evidence="14">
    <location>
        <position position="140"/>
    </location>
    <ligand>
        <name>NAD(+)</name>
        <dbReference type="ChEBI" id="CHEBI:57540"/>
    </ligand>
</feature>
<dbReference type="InterPro" id="IPR004150">
    <property type="entry name" value="NAD_DNA_ligase_OB"/>
</dbReference>
<dbReference type="PROSITE" id="PS01055">
    <property type="entry name" value="DNA_LIGASE_N1"/>
    <property type="match status" value="1"/>
</dbReference>
<keyword evidence="11 14" id="KW-0234">DNA repair</keyword>
<evidence type="ECO:0000256" key="12">
    <source>
        <dbReference type="ARBA" id="ARBA00034005"/>
    </source>
</evidence>
<feature type="binding site" evidence="14">
    <location>
        <position position="426"/>
    </location>
    <ligand>
        <name>Zn(2+)</name>
        <dbReference type="ChEBI" id="CHEBI:29105"/>
    </ligand>
</feature>
<dbReference type="CDD" id="cd09897">
    <property type="entry name" value="H3TH_FEN1-XPG-like"/>
    <property type="match status" value="1"/>
</dbReference>
<keyword evidence="8 14" id="KW-0862">Zinc</keyword>
<comment type="catalytic activity">
    <reaction evidence="12 14">
        <text>NAD(+) + (deoxyribonucleotide)n-3'-hydroxyl + 5'-phospho-(deoxyribonucleotide)m = (deoxyribonucleotide)n+m + AMP + beta-nicotinamide D-nucleotide.</text>
        <dbReference type="EC" id="6.5.1.2"/>
    </reaction>
</comment>
<dbReference type="SMART" id="SM00292">
    <property type="entry name" value="BRCT"/>
    <property type="match status" value="1"/>
</dbReference>
<dbReference type="PANTHER" id="PTHR23389">
    <property type="entry name" value="CHROMOSOME TRANSMISSION FIDELITY FACTOR 18"/>
    <property type="match status" value="1"/>
</dbReference>
<keyword evidence="9 14" id="KW-0460">Magnesium</keyword>
<protein>
    <recommendedName>
        <fullName evidence="3 14">DNA ligase</fullName>
        <ecNumber evidence="2 14">6.5.1.2</ecNumber>
    </recommendedName>
    <alternativeName>
        <fullName evidence="14">Polydeoxyribonucleotide synthase [NAD(+)]</fullName>
    </alternativeName>
</protein>
<dbReference type="SMART" id="SM00532">
    <property type="entry name" value="LIGANc"/>
    <property type="match status" value="1"/>
</dbReference>
<dbReference type="PIRSF" id="PIRSF001604">
    <property type="entry name" value="LigA"/>
    <property type="match status" value="1"/>
</dbReference>
<evidence type="ECO:0000313" key="16">
    <source>
        <dbReference type="EMBL" id="PIU24493.1"/>
    </source>
</evidence>
<feature type="binding site" evidence="14">
    <location>
        <begin position="83"/>
        <end position="84"/>
    </location>
    <ligand>
        <name>NAD(+)</name>
        <dbReference type="ChEBI" id="CHEBI:57540"/>
    </ligand>
</feature>
<gene>
    <name evidence="14" type="primary">ligA</name>
    <name evidence="16" type="ORF">COT12_00755</name>
</gene>
<feature type="binding site" evidence="14">
    <location>
        <position position="441"/>
    </location>
    <ligand>
        <name>Zn(2+)</name>
        <dbReference type="ChEBI" id="CHEBI:29105"/>
    </ligand>
</feature>
<dbReference type="FunFam" id="2.40.50.140:FF:000012">
    <property type="entry name" value="DNA ligase"/>
    <property type="match status" value="1"/>
</dbReference>
<dbReference type="GO" id="GO:0046872">
    <property type="term" value="F:metal ion binding"/>
    <property type="evidence" value="ECO:0007669"/>
    <property type="project" value="UniProtKB-KW"/>
</dbReference>
<dbReference type="SUPFAM" id="SSF52113">
    <property type="entry name" value="BRCT domain"/>
    <property type="match status" value="1"/>
</dbReference>
<dbReference type="Pfam" id="PF00533">
    <property type="entry name" value="BRCT"/>
    <property type="match status" value="1"/>
</dbReference>
<keyword evidence="14" id="KW-0464">Manganese</keyword>
<dbReference type="Gene3D" id="1.10.287.610">
    <property type="entry name" value="Helix hairpin bin"/>
    <property type="match status" value="1"/>
</dbReference>
<evidence type="ECO:0000256" key="13">
    <source>
        <dbReference type="ARBA" id="ARBA00060881"/>
    </source>
</evidence>
<comment type="cofactor">
    <cofactor evidence="14">
        <name>Mg(2+)</name>
        <dbReference type="ChEBI" id="CHEBI:18420"/>
    </cofactor>
    <cofactor evidence="14">
        <name>Mn(2+)</name>
        <dbReference type="ChEBI" id="CHEBI:29035"/>
    </cofactor>
</comment>
<feature type="binding site" evidence="14">
    <location>
        <begin position="34"/>
        <end position="38"/>
    </location>
    <ligand>
        <name>NAD(+)</name>
        <dbReference type="ChEBI" id="CHEBI:57540"/>
    </ligand>
</feature>
<evidence type="ECO:0000256" key="3">
    <source>
        <dbReference type="ARBA" id="ARBA00013308"/>
    </source>
</evidence>
<evidence type="ECO:0000256" key="1">
    <source>
        <dbReference type="ARBA" id="ARBA00004067"/>
    </source>
</evidence>
<dbReference type="PANTHER" id="PTHR23389:SF9">
    <property type="entry name" value="DNA LIGASE"/>
    <property type="match status" value="1"/>
</dbReference>
<dbReference type="Pfam" id="PF12826">
    <property type="entry name" value="HHH_2"/>
    <property type="match status" value="1"/>
</dbReference>
<reference evidence="17" key="1">
    <citation type="submission" date="2017-09" db="EMBL/GenBank/DDBJ databases">
        <title>Depth-based differentiation of microbial function through sediment-hosted aquifers and enrichment of novel symbionts in the deep terrestrial subsurface.</title>
        <authorList>
            <person name="Probst A.J."/>
            <person name="Ladd B."/>
            <person name="Jarett J.K."/>
            <person name="Geller-Mcgrath D.E."/>
            <person name="Sieber C.M.K."/>
            <person name="Emerson J.B."/>
            <person name="Anantharaman K."/>
            <person name="Thomas B.C."/>
            <person name="Malmstrom R."/>
            <person name="Stieglmeier M."/>
            <person name="Klingl A."/>
            <person name="Woyke T."/>
            <person name="Ryan C.M."/>
            <person name="Banfield J.F."/>
        </authorList>
    </citation>
    <scope>NUCLEOTIDE SEQUENCE [LARGE SCALE GENOMIC DNA]</scope>
</reference>
<dbReference type="FunFam" id="1.10.150.20:FF:000007">
    <property type="entry name" value="DNA ligase"/>
    <property type="match status" value="1"/>
</dbReference>
<organism evidence="16 17">
    <name type="scientific">Candidatus Berkelbacteria bacterium CG08_land_8_20_14_0_20_39_8</name>
    <dbReference type="NCBI Taxonomy" id="1974511"/>
    <lineage>
        <taxon>Bacteria</taxon>
        <taxon>Candidatus Berkelbacteria</taxon>
    </lineage>
</organism>
<dbReference type="InterPro" id="IPR004149">
    <property type="entry name" value="Znf_DNAligase_C4"/>
</dbReference>
<dbReference type="InterPro" id="IPR003583">
    <property type="entry name" value="Hlx-hairpin-Hlx_DNA-bd_motif"/>
</dbReference>
<dbReference type="EMBL" id="PEXI01000027">
    <property type="protein sequence ID" value="PIU24493.1"/>
    <property type="molecule type" value="Genomic_DNA"/>
</dbReference>
<comment type="caution">
    <text evidence="14">Lacks conserved residue(s) required for the propagation of feature annotation.</text>
</comment>
<keyword evidence="10 14" id="KW-0520">NAD</keyword>
<evidence type="ECO:0000256" key="14">
    <source>
        <dbReference type="HAMAP-Rule" id="MF_01588"/>
    </source>
</evidence>
<evidence type="ECO:0000256" key="4">
    <source>
        <dbReference type="ARBA" id="ARBA00022598"/>
    </source>
</evidence>
<dbReference type="GO" id="GO:0005829">
    <property type="term" value="C:cytosol"/>
    <property type="evidence" value="ECO:0007669"/>
    <property type="project" value="TreeGrafter"/>
</dbReference>
<evidence type="ECO:0000256" key="6">
    <source>
        <dbReference type="ARBA" id="ARBA00022723"/>
    </source>
</evidence>
<keyword evidence="6 14" id="KW-0479">Metal-binding</keyword>
<name>A0A2M6YCS4_9BACT</name>
<dbReference type="PROSITE" id="PS50172">
    <property type="entry name" value="BRCT"/>
    <property type="match status" value="1"/>
</dbReference>
<feature type="domain" description="BRCT" evidence="15">
    <location>
        <begin position="604"/>
        <end position="681"/>
    </location>
</feature>
<evidence type="ECO:0000256" key="5">
    <source>
        <dbReference type="ARBA" id="ARBA00022705"/>
    </source>
</evidence>
<dbReference type="GO" id="GO:0003911">
    <property type="term" value="F:DNA ligase (NAD+) activity"/>
    <property type="evidence" value="ECO:0007669"/>
    <property type="project" value="UniProtKB-UniRule"/>
</dbReference>
<dbReference type="Gene3D" id="2.40.50.140">
    <property type="entry name" value="Nucleic acid-binding proteins"/>
    <property type="match status" value="1"/>
</dbReference>
<evidence type="ECO:0000256" key="2">
    <source>
        <dbReference type="ARBA" id="ARBA00012722"/>
    </source>
</evidence>
<dbReference type="Pfam" id="PF22745">
    <property type="entry name" value="Nlig-Ia"/>
    <property type="match status" value="1"/>
</dbReference>
<dbReference type="InterPro" id="IPR001357">
    <property type="entry name" value="BRCT_dom"/>
</dbReference>
<evidence type="ECO:0000256" key="11">
    <source>
        <dbReference type="ARBA" id="ARBA00023204"/>
    </source>
</evidence>
<comment type="caution">
    <text evidence="16">The sequence shown here is derived from an EMBL/GenBank/DDBJ whole genome shotgun (WGS) entry which is preliminary data.</text>
</comment>
<evidence type="ECO:0000256" key="9">
    <source>
        <dbReference type="ARBA" id="ARBA00022842"/>
    </source>
</evidence>
<keyword evidence="7 14" id="KW-0227">DNA damage</keyword>
<dbReference type="InterPro" id="IPR010994">
    <property type="entry name" value="RuvA_2-like"/>
</dbReference>
<feature type="binding site" evidence="14">
    <location>
        <position position="191"/>
    </location>
    <ligand>
        <name>NAD(+)</name>
        <dbReference type="ChEBI" id="CHEBI:57540"/>
    </ligand>
</feature>
<dbReference type="InterPro" id="IPR041663">
    <property type="entry name" value="DisA/LigA_HHH"/>
</dbReference>
<feature type="binding site" evidence="14">
    <location>
        <position position="117"/>
    </location>
    <ligand>
        <name>NAD(+)</name>
        <dbReference type="ChEBI" id="CHEBI:57540"/>
    </ligand>
</feature>
<evidence type="ECO:0000256" key="7">
    <source>
        <dbReference type="ARBA" id="ARBA00022763"/>
    </source>
</evidence>
<dbReference type="InterPro" id="IPR013840">
    <property type="entry name" value="DNAligase_N"/>
</dbReference>
<comment type="similarity">
    <text evidence="13 14">Belongs to the NAD-dependent DNA ligase family. LigA subfamily.</text>
</comment>
<dbReference type="NCBIfam" id="NF005932">
    <property type="entry name" value="PRK07956.1"/>
    <property type="match status" value="1"/>
</dbReference>
<dbReference type="HAMAP" id="MF_01588">
    <property type="entry name" value="DNA_ligase_A"/>
    <property type="match status" value="1"/>
</dbReference>
<feature type="binding site" evidence="14">
    <location>
        <position position="446"/>
    </location>
    <ligand>
        <name>Zn(2+)</name>
        <dbReference type="ChEBI" id="CHEBI:29105"/>
    </ligand>
</feature>
<dbReference type="SUPFAM" id="SSF50249">
    <property type="entry name" value="Nucleic acid-binding proteins"/>
    <property type="match status" value="1"/>
</dbReference>
<evidence type="ECO:0000256" key="10">
    <source>
        <dbReference type="ARBA" id="ARBA00023027"/>
    </source>
</evidence>
<feature type="active site" description="N6-AMP-lysine intermediate" evidence="14">
    <location>
        <position position="119"/>
    </location>
</feature>
<evidence type="ECO:0000259" key="15">
    <source>
        <dbReference type="PROSITE" id="PS50172"/>
    </source>
</evidence>
<proteinExistence type="inferred from homology"/>
<dbReference type="CDD" id="cd00114">
    <property type="entry name" value="LIGANc"/>
    <property type="match status" value="1"/>
</dbReference>
<dbReference type="Pfam" id="PF03120">
    <property type="entry name" value="OB_DNA_ligase"/>
    <property type="match status" value="1"/>
</dbReference>
<keyword evidence="4 14" id="KW-0436">Ligase</keyword>
<dbReference type="EC" id="6.5.1.2" evidence="2 14"/>
<evidence type="ECO:0000313" key="17">
    <source>
        <dbReference type="Proteomes" id="UP000229896"/>
    </source>
</evidence>
<dbReference type="Proteomes" id="UP000229896">
    <property type="component" value="Unassembled WGS sequence"/>
</dbReference>
<dbReference type="FunFam" id="1.10.287.610:FF:000002">
    <property type="entry name" value="DNA ligase"/>
    <property type="match status" value="1"/>
</dbReference>
<dbReference type="GO" id="GO:0003677">
    <property type="term" value="F:DNA binding"/>
    <property type="evidence" value="ECO:0007669"/>
    <property type="project" value="InterPro"/>
</dbReference>
<dbReference type="CDD" id="cd17748">
    <property type="entry name" value="BRCT_DNA_ligase_like"/>
    <property type="match status" value="1"/>
</dbReference>
<comment type="function">
    <text evidence="1 14">DNA ligase that catalyzes the formation of phosphodiester linkages between 5'-phosphoryl and 3'-hydroxyl groups in double-stranded DNA using NAD as a coenzyme and as the energy source for the reaction. It is essential for DNA replication and repair of damaged DNA.</text>
</comment>
<dbReference type="Pfam" id="PF14520">
    <property type="entry name" value="HHH_5"/>
    <property type="match status" value="1"/>
</dbReference>
<dbReference type="Pfam" id="PF01653">
    <property type="entry name" value="DNA_ligase_aden"/>
    <property type="match status" value="1"/>
</dbReference>
<keyword evidence="5 14" id="KW-0235">DNA replication</keyword>
<dbReference type="Gene3D" id="6.20.10.30">
    <property type="match status" value="1"/>
</dbReference>
<dbReference type="InterPro" id="IPR018239">
    <property type="entry name" value="DNA_ligase_AS"/>
</dbReference>
<evidence type="ECO:0000256" key="8">
    <source>
        <dbReference type="ARBA" id="ARBA00022833"/>
    </source>
</evidence>
<dbReference type="Gene3D" id="1.10.150.20">
    <property type="entry name" value="5' to 3' exonuclease, C-terminal subdomain"/>
    <property type="match status" value="2"/>
</dbReference>
<dbReference type="InterPro" id="IPR036420">
    <property type="entry name" value="BRCT_dom_sf"/>
</dbReference>
<dbReference type="SMART" id="SM00278">
    <property type="entry name" value="HhH1"/>
    <property type="match status" value="3"/>
</dbReference>
<sequence>MSKAEAKKRIEKLRSELNEHRYLYYVLDKPKISDAVYDSLFRELEKLESDHPELTTPDSPTQRVGDKPAEKFEKVKHESRMFSINDVFDFDELEKWEERLIKLGAKSAVEENGYFVELKMDGLAVSLIYEDGVLVQGSTRGDGSAGENVTQNLRTIDSIPLRIEQHGDIKKLLCNRGADSALHGRFEVRGEAFLSKADFEKLNAGREKSDLAKYANPRNVAAGSIRQLDSKVTAKRDLDFFVYAVASKIGLDLHHQEHDLAELLGFKVNKNNKLCKNLSEVKKFLKHWEMAREKLPYQTDGVVIILDNKKAFDRLGVVGKAPRGMIAFKFAAEEATSKVLEIIVQVGRTGKLTPVAIMEPTVVAGSTVSRATLHNADEIARKDIRVGDTVVIRKAGDVIPEVKEVIKSMRSGKEKFFCMPVKCPICGGLVVKKEGEVDSYCADKNCSDRRLRQISFFVSKNAFDIDGMGPKIIEQLMNEGLVGDPSDIFKLKEGDLEPLERFAEKSAENIIKAIHKAKEIPLDRFIYSLGIRHVGAETAMDIAEQFGTIEKVLSLKKEDLDELYGIGEAVGKSFEEYFSDKKHLEIIRELQKLGVKILPYHSPVVSKKLDGKSFVVTGLLESMPRDDAHKLIVKNGGRVSSSVTSKTDFLITGADPGSKLDRAKRLGTKILSEDDFLKMIK</sequence>
<dbReference type="InterPro" id="IPR001679">
    <property type="entry name" value="DNA_ligase"/>
</dbReference>
<dbReference type="GO" id="GO:0006260">
    <property type="term" value="P:DNA replication"/>
    <property type="evidence" value="ECO:0007669"/>
    <property type="project" value="UniProtKB-KW"/>
</dbReference>